<dbReference type="InterPro" id="IPR036652">
    <property type="entry name" value="YjeF_N_dom_sf"/>
</dbReference>
<keyword evidence="15" id="KW-0413">Isomerase</keyword>
<dbReference type="EC" id="5.1.99.6" evidence="15"/>
<dbReference type="UniPathway" id="UPA01068">
    <property type="reaction ID" value="UER00304"/>
</dbReference>
<evidence type="ECO:0000313" key="20">
    <source>
        <dbReference type="Proteomes" id="UP000501690"/>
    </source>
</evidence>
<dbReference type="PROSITE" id="PS50600">
    <property type="entry name" value="ULP_PROTEASE"/>
    <property type="match status" value="1"/>
</dbReference>
<dbReference type="InterPro" id="IPR011576">
    <property type="entry name" value="Pyridox_Oxase_N"/>
</dbReference>
<comment type="pathway">
    <text evidence="2">Cofactor metabolism; pyridoxal 5'-phosphate salvage; pyridoxal 5'-phosphate from pyridoxamine 5'-phosphate: step 1/1.</text>
</comment>
<keyword evidence="15" id="KW-0479">Metal-binding</keyword>
<evidence type="ECO:0000256" key="12">
    <source>
        <dbReference type="ARBA" id="ARBA00023002"/>
    </source>
</evidence>
<comment type="cofactor">
    <cofactor evidence="15">
        <name>K(+)</name>
        <dbReference type="ChEBI" id="CHEBI:29103"/>
    </cofactor>
    <text evidence="15">Binds 1 potassium ion per subunit.</text>
</comment>
<comment type="similarity">
    <text evidence="15">Belongs to the NnrE/AIBP family.</text>
</comment>
<feature type="compositionally biased region" description="Basic and acidic residues" evidence="16">
    <location>
        <begin position="22"/>
        <end position="41"/>
    </location>
</feature>
<keyword evidence="20" id="KW-1185">Reference proteome</keyword>
<dbReference type="Pfam" id="PF03853">
    <property type="entry name" value="YjeF_N"/>
    <property type="match status" value="1"/>
</dbReference>
<feature type="compositionally biased region" description="Basic and acidic residues" evidence="16">
    <location>
        <begin position="1"/>
        <end position="10"/>
    </location>
</feature>
<comment type="function">
    <text evidence="15">Catalyzes the epimerization of the S- and R-forms of NAD(P)HX, a damaged form of NAD(P)H that is a result of enzymatic or heat-dependent hydration. This is a prerequisite for the S-specific NAD(P)H-hydrate dehydratase to allow the repair of both epimers of NAD(P)HX.</text>
</comment>
<keyword evidence="15" id="KW-0547">Nucleotide-binding</keyword>
<dbReference type="HAMAP" id="MF_01629">
    <property type="entry name" value="PdxH"/>
    <property type="match status" value="1"/>
</dbReference>
<dbReference type="GO" id="GO:0008234">
    <property type="term" value="F:cysteine-type peptidase activity"/>
    <property type="evidence" value="ECO:0007669"/>
    <property type="project" value="UniProtKB-KW"/>
</dbReference>
<keyword evidence="6" id="KW-0285">Flavoprotein</keyword>
<dbReference type="InterPro" id="IPR057375">
    <property type="entry name" value="ULP2A/B_PH"/>
</dbReference>
<dbReference type="InterPro" id="IPR038765">
    <property type="entry name" value="Papain-like_cys_pep_sf"/>
</dbReference>
<evidence type="ECO:0000256" key="15">
    <source>
        <dbReference type="HAMAP-Rule" id="MF_03159"/>
    </source>
</evidence>
<dbReference type="GO" id="GO:0010181">
    <property type="term" value="F:FMN binding"/>
    <property type="evidence" value="ECO:0007669"/>
    <property type="project" value="InterPro"/>
</dbReference>
<reference evidence="19 20" key="1">
    <citation type="submission" date="2019-04" db="EMBL/GenBank/DDBJ databases">
        <title>An improved genome assembly and genetic linkage map for asparagus bean, Vigna unguiculata ssp. sesquipedialis.</title>
        <authorList>
            <person name="Xia Q."/>
            <person name="Zhang R."/>
            <person name="Dong Y."/>
        </authorList>
    </citation>
    <scope>NUCLEOTIDE SEQUENCE [LARGE SCALE GENOMIC DNA]</scope>
    <source>
        <tissue evidence="19">Leaf</tissue>
    </source>
</reference>
<dbReference type="NCBIfam" id="TIGR00197">
    <property type="entry name" value="yjeF_nterm"/>
    <property type="match status" value="1"/>
</dbReference>
<feature type="region of interest" description="Disordered" evidence="16">
    <location>
        <begin position="123"/>
        <end position="177"/>
    </location>
</feature>
<dbReference type="Gene3D" id="1.10.418.20">
    <property type="match status" value="1"/>
</dbReference>
<dbReference type="PROSITE" id="PS01064">
    <property type="entry name" value="PYRIDOX_OXIDASE"/>
    <property type="match status" value="1"/>
</dbReference>
<proteinExistence type="inferred from homology"/>
<evidence type="ECO:0000256" key="10">
    <source>
        <dbReference type="ARBA" id="ARBA00022801"/>
    </source>
</evidence>
<dbReference type="PANTHER" id="PTHR47764:SF2">
    <property type="entry name" value="UBIQUITIN-LIKE PROTEASE FAMILY PROFILE DOMAIN-CONTAINING PROTEIN"/>
    <property type="match status" value="1"/>
</dbReference>
<feature type="binding site" evidence="15">
    <location>
        <position position="1190"/>
    </location>
    <ligand>
        <name>K(+)</name>
        <dbReference type="ChEBI" id="CHEBI:29103"/>
    </ligand>
</feature>
<dbReference type="GO" id="GO:0004733">
    <property type="term" value="F:pyridoxamine phosphate oxidase activity"/>
    <property type="evidence" value="ECO:0007669"/>
    <property type="project" value="InterPro"/>
</dbReference>
<dbReference type="FunFam" id="3.40.50.10260:FF:000006">
    <property type="entry name" value="NAD(P)H-hydrate epimerase"/>
    <property type="match status" value="1"/>
</dbReference>
<dbReference type="SUPFAM" id="SSF64153">
    <property type="entry name" value="YjeF N-terminal domain-like"/>
    <property type="match status" value="1"/>
</dbReference>
<dbReference type="GO" id="GO:0052856">
    <property type="term" value="F:NAD(P)HX epimerase activity"/>
    <property type="evidence" value="ECO:0007669"/>
    <property type="project" value="UniProtKB-UniRule"/>
</dbReference>
<dbReference type="InterPro" id="IPR019576">
    <property type="entry name" value="Pyridoxamine_oxidase_dimer_C"/>
</dbReference>
<evidence type="ECO:0000256" key="1">
    <source>
        <dbReference type="ARBA" id="ARBA00001917"/>
    </source>
</evidence>
<evidence type="ECO:0000256" key="3">
    <source>
        <dbReference type="ARBA" id="ARBA00005037"/>
    </source>
</evidence>
<dbReference type="HAMAP" id="MF_01966">
    <property type="entry name" value="NADHX_epimerase"/>
    <property type="match status" value="1"/>
</dbReference>
<dbReference type="InterPro" id="IPR003653">
    <property type="entry name" value="Peptidase_C48_C"/>
</dbReference>
<dbReference type="PROSITE" id="PS51385">
    <property type="entry name" value="YJEF_N"/>
    <property type="match status" value="1"/>
</dbReference>
<dbReference type="Proteomes" id="UP000501690">
    <property type="component" value="Linkage Group LG11"/>
</dbReference>
<evidence type="ECO:0000256" key="9">
    <source>
        <dbReference type="ARBA" id="ARBA00022786"/>
    </source>
</evidence>
<comment type="caution">
    <text evidence="15">Lacks conserved residue(s) required for the propagation of feature annotation.</text>
</comment>
<dbReference type="Pfam" id="PF10590">
    <property type="entry name" value="PNP_phzG_C"/>
    <property type="match status" value="1"/>
</dbReference>
<comment type="pathway">
    <text evidence="3">Cofactor metabolism; pyridoxal 5'-phosphate salvage; pyridoxal 5'-phosphate from pyridoxine 5'-phosphate: step 1/1.</text>
</comment>
<dbReference type="GO" id="GO:0006508">
    <property type="term" value="P:proteolysis"/>
    <property type="evidence" value="ECO:0007669"/>
    <property type="project" value="UniProtKB-KW"/>
</dbReference>
<evidence type="ECO:0000256" key="7">
    <source>
        <dbReference type="ARBA" id="ARBA00022643"/>
    </source>
</evidence>
<evidence type="ECO:0000256" key="13">
    <source>
        <dbReference type="ARBA" id="ARBA00023096"/>
    </source>
</evidence>
<comment type="catalytic activity">
    <reaction evidence="15">
        <text>(6R)-NADHX = (6S)-NADHX</text>
        <dbReference type="Rhea" id="RHEA:32215"/>
        <dbReference type="ChEBI" id="CHEBI:64074"/>
        <dbReference type="ChEBI" id="CHEBI:64075"/>
        <dbReference type="EC" id="5.1.99.6"/>
    </reaction>
</comment>
<dbReference type="GO" id="GO:0008615">
    <property type="term" value="P:pyridoxine biosynthetic process"/>
    <property type="evidence" value="ECO:0007669"/>
    <property type="project" value="UniProtKB-KW"/>
</dbReference>
<dbReference type="NCBIfam" id="TIGR00558">
    <property type="entry name" value="pdxH"/>
    <property type="match status" value="1"/>
</dbReference>
<keyword evidence="12" id="KW-0560">Oxidoreductase</keyword>
<comment type="cofactor">
    <cofactor evidence="1">
        <name>FMN</name>
        <dbReference type="ChEBI" id="CHEBI:58210"/>
    </cofactor>
</comment>
<dbReference type="Pfam" id="PF25352">
    <property type="entry name" value="PH_ULP"/>
    <property type="match status" value="1"/>
</dbReference>
<name>A0A4D6NVX1_VIGUN</name>
<dbReference type="SUPFAM" id="SSF50475">
    <property type="entry name" value="FMN-binding split barrel"/>
    <property type="match status" value="1"/>
</dbReference>
<comment type="similarity">
    <text evidence="4">Belongs to the peptidase C48 family.</text>
</comment>
<protein>
    <recommendedName>
        <fullName evidence="15">NAD(P)H-hydrate epimerase</fullName>
        <ecNumber evidence="15">5.1.99.6</ecNumber>
    </recommendedName>
    <alternativeName>
        <fullName evidence="15">NAD(P)HX epimerase</fullName>
    </alternativeName>
</protein>
<evidence type="ECO:0000256" key="2">
    <source>
        <dbReference type="ARBA" id="ARBA00004738"/>
    </source>
</evidence>
<feature type="domain" description="Ubiquitin-like protease family profile" evidence="17">
    <location>
        <begin position="346"/>
        <end position="541"/>
    </location>
</feature>
<dbReference type="InterPro" id="IPR004443">
    <property type="entry name" value="YjeF_N_dom"/>
</dbReference>
<keyword evidence="8" id="KW-0645">Protease</keyword>
<evidence type="ECO:0000256" key="4">
    <source>
        <dbReference type="ARBA" id="ARBA00005234"/>
    </source>
</evidence>
<dbReference type="Pfam" id="PF01243">
    <property type="entry name" value="PNPOx_N"/>
    <property type="match status" value="1"/>
</dbReference>
<dbReference type="Gene3D" id="3.30.310.130">
    <property type="entry name" value="Ubiquitin-related"/>
    <property type="match status" value="1"/>
</dbReference>
<feature type="binding site" evidence="15">
    <location>
        <position position="1081"/>
    </location>
    <ligand>
        <name>K(+)</name>
        <dbReference type="ChEBI" id="CHEBI:29103"/>
    </ligand>
</feature>
<evidence type="ECO:0000313" key="19">
    <source>
        <dbReference type="EMBL" id="QCE15957.1"/>
    </source>
</evidence>
<comment type="catalytic activity">
    <reaction evidence="15">
        <text>(6R)-NADPHX = (6S)-NADPHX</text>
        <dbReference type="Rhea" id="RHEA:32227"/>
        <dbReference type="ChEBI" id="CHEBI:64076"/>
        <dbReference type="ChEBI" id="CHEBI:64077"/>
        <dbReference type="EC" id="5.1.99.6"/>
    </reaction>
</comment>
<dbReference type="GO" id="GO:0046872">
    <property type="term" value="F:metal ion binding"/>
    <property type="evidence" value="ECO:0007669"/>
    <property type="project" value="UniProtKB-KW"/>
</dbReference>
<evidence type="ECO:0000256" key="11">
    <source>
        <dbReference type="ARBA" id="ARBA00022807"/>
    </source>
</evidence>
<organism evidence="19 20">
    <name type="scientific">Vigna unguiculata</name>
    <name type="common">Cowpea</name>
    <dbReference type="NCBI Taxonomy" id="3917"/>
    <lineage>
        <taxon>Eukaryota</taxon>
        <taxon>Viridiplantae</taxon>
        <taxon>Streptophyta</taxon>
        <taxon>Embryophyta</taxon>
        <taxon>Tracheophyta</taxon>
        <taxon>Spermatophyta</taxon>
        <taxon>Magnoliopsida</taxon>
        <taxon>eudicotyledons</taxon>
        <taxon>Gunneridae</taxon>
        <taxon>Pentapetalae</taxon>
        <taxon>rosids</taxon>
        <taxon>fabids</taxon>
        <taxon>Fabales</taxon>
        <taxon>Fabaceae</taxon>
        <taxon>Papilionoideae</taxon>
        <taxon>50 kb inversion clade</taxon>
        <taxon>NPAAA clade</taxon>
        <taxon>indigoferoid/millettioid clade</taxon>
        <taxon>Phaseoleae</taxon>
        <taxon>Vigna</taxon>
    </lineage>
</organism>
<feature type="binding site" evidence="15">
    <location>
        <begin position="1080"/>
        <end position="1084"/>
    </location>
    <ligand>
        <name>(6S)-NADPHX</name>
        <dbReference type="ChEBI" id="CHEBI:64076"/>
    </ligand>
</feature>
<dbReference type="Pfam" id="PF02902">
    <property type="entry name" value="Peptidase_C48"/>
    <property type="match status" value="1"/>
</dbReference>
<evidence type="ECO:0000256" key="5">
    <source>
        <dbReference type="ARBA" id="ARBA00011738"/>
    </source>
</evidence>
<dbReference type="FunFam" id="2.30.110.10:FF:000005">
    <property type="entry name" value="NAD(P)H-hydrate epimerase"/>
    <property type="match status" value="1"/>
</dbReference>
<feature type="binding site" evidence="15">
    <location>
        <position position="1187"/>
    </location>
    <ligand>
        <name>(6S)-NADPHX</name>
        <dbReference type="ChEBI" id="CHEBI:64076"/>
    </ligand>
</feature>
<dbReference type="FunFam" id="3.30.310.130:FF:000006">
    <property type="entry name" value="Probable ubiquitin-like-specific protease 2B"/>
    <property type="match status" value="1"/>
</dbReference>
<dbReference type="EMBL" id="CP039355">
    <property type="protein sequence ID" value="QCE15957.1"/>
    <property type="molecule type" value="Genomic_DNA"/>
</dbReference>
<feature type="binding site" evidence="15">
    <location>
        <begin position="1149"/>
        <end position="1155"/>
    </location>
    <ligand>
        <name>(6S)-NADPHX</name>
        <dbReference type="ChEBI" id="CHEBI:64076"/>
    </ligand>
</feature>
<keyword evidence="13" id="KW-0664">Pyridoxine biosynthesis</keyword>
<dbReference type="InterPro" id="IPR019740">
    <property type="entry name" value="Pyridox_Oxase_CS"/>
</dbReference>
<feature type="region of interest" description="Disordered" evidence="16">
    <location>
        <begin position="67"/>
        <end position="90"/>
    </location>
</feature>
<evidence type="ECO:0000256" key="6">
    <source>
        <dbReference type="ARBA" id="ARBA00022630"/>
    </source>
</evidence>
<feature type="region of interest" description="Disordered" evidence="16">
    <location>
        <begin position="1"/>
        <end position="45"/>
    </location>
</feature>
<keyword evidence="10" id="KW-0378">Hydrolase</keyword>
<gene>
    <name evidence="19" type="ORF">DEO72_LG11g2970</name>
</gene>
<feature type="domain" description="YjeF N-terminal" evidence="18">
    <location>
        <begin position="1030"/>
        <end position="1246"/>
    </location>
</feature>
<evidence type="ECO:0000256" key="16">
    <source>
        <dbReference type="SAM" id="MobiDB-lite"/>
    </source>
</evidence>
<comment type="subunit">
    <text evidence="5">Homodimer.</text>
</comment>
<keyword evidence="9" id="KW-0833">Ubl conjugation pathway</keyword>
<evidence type="ECO:0000259" key="18">
    <source>
        <dbReference type="PROSITE" id="PS51385"/>
    </source>
</evidence>
<keyword evidence="11" id="KW-0788">Thiol protease</keyword>
<dbReference type="NCBIfam" id="NF004231">
    <property type="entry name" value="PRK05679.1"/>
    <property type="match status" value="1"/>
</dbReference>
<evidence type="ECO:0000259" key="17">
    <source>
        <dbReference type="PROSITE" id="PS50600"/>
    </source>
</evidence>
<comment type="function">
    <text evidence="14">Protease that catalyzes two essential functions in the SUMO pathway: processing of full-length SUMOs to their mature forms and deconjugation of SUMO from targeted proteins.</text>
</comment>
<keyword evidence="15" id="KW-0520">NAD</keyword>
<evidence type="ECO:0000256" key="14">
    <source>
        <dbReference type="ARBA" id="ARBA00057729"/>
    </source>
</evidence>
<dbReference type="PANTHER" id="PTHR47764">
    <property type="entry name" value="UBIQUITIN-LIKE-SPECIFIC PROTEASE 2B-RELATED"/>
    <property type="match status" value="1"/>
</dbReference>
<dbReference type="SUPFAM" id="SSF54001">
    <property type="entry name" value="Cysteine proteinases"/>
    <property type="match status" value="1"/>
</dbReference>
<keyword evidence="15" id="KW-0630">Potassium</keyword>
<accession>A0A4D6NVX1</accession>
<evidence type="ECO:0000256" key="8">
    <source>
        <dbReference type="ARBA" id="ARBA00022670"/>
    </source>
</evidence>
<dbReference type="Gene3D" id="3.40.50.10260">
    <property type="entry name" value="YjeF N-terminal domain"/>
    <property type="match status" value="1"/>
</dbReference>
<feature type="compositionally biased region" description="Polar residues" evidence="16">
    <location>
        <begin position="135"/>
        <end position="146"/>
    </location>
</feature>
<dbReference type="InterPro" id="IPR000659">
    <property type="entry name" value="Pyridox_Oxase"/>
</dbReference>
<dbReference type="Gene3D" id="2.30.110.10">
    <property type="entry name" value="Electron Transport, Fmn-binding Protein, Chain A"/>
    <property type="match status" value="1"/>
</dbReference>
<sequence length="1478" mass="165284">MSKSPRRDLQVFDFNEEDDATAPDKELHHQSLSNHDPHDSQVSKVGIKNVASIPCVGVAGAIFNLEKGVSDPSPDTLEDMYDSEEKKSVLEADKQSNLISDENDHLKDVDNHDKLEKMDICGEVSSPETSHIEPSGTSYSNESIDVNSEADESAPTSPASDIPENVSLNGFGLNGTDNSDMDDTNTEVVLHPDYVIYQDNYYLGPTLTFSPFCVKINVSTACIKQEAFDLEWALDDLIDINCQLFQSSGTVIIKLRVISSNANQSNHVTNASGIEELKFAVVDYNWSLRHRQITSLNTKYLASWNIELHADVEGNETDSHASRCYFPNFEENFDDVIYPKGDPDAVSLSKRDVDLLQPDTFINDTIIDFYIQYLKNQIPEEEKPRFHFFNSFFFRKLADMDKNPSSASDGKAAFLRVRKWTRKVNLFAKDYIFIPVNFNLHWSLIVICHPGEVVNFNDKEMHNSLKVPSILHMDSIKGSHSGLKNLVQSYLWEEWKERHKDTLEEDLSSRFFNMRFLPLALPQQENSYDCGLFLLHYLELFLTEAPLNFNPIKLTKFSNFLNVDWFLPAEAYLKRTLIQKLIFELVENLGSHEISSSDCSADNECLENNDNRTGIDHAEVNKESTTSHVGQGIEITLLSGSSSLDHQSFNSSGLVLKELFEPGATAGAMLGQCQSFDQRFNGSIYSMEEDTDLGEQFMYLPTDPNFQQVAGIIPQTCSLPYLPRECGDDTCHRPQISLQANHDVVESSLHSSNGALEDSEDVRITENCPSVNEPRSSNEAEQGEKTFSDMVNAEHVRDISTTVVGNSGDSIMTCDDNNGDLHSTGQETLTIPLQQVSHVPDYDETPTITLQQVSQAAVDEDTPAIPLQQISDAVDDGETIDGVAPDMCEEQAPKRRRLMPVECNGEGTGDHWAPPRDKRVSVSLVNNSRDAETKGIAKSMRSLVPKGRISRRSMTCLCLTHSLTQTHNPFASSLHNNRNPLFQFVSGILRPSIRPFSTNFKGGPTPAASSSALMANFSSDSVTYLTQRDAAEIDETLMGPLGFSVDQLMELAGLSVAASISEVYKPTEHSRVLTICGPGNNGGDGLVAARHLHHFGYKPFVCYPKRTPKPLYSGLVTQLEALSIPFLSVEELPSDLSNEFDILVDAMFGFSFHGSPRPPFDDLIQRLVSLHNINEIDQKRPVIVSVDIPSGWHVEEGDVDGTGIKPDMLVSLTAPKLGAKKFGGPHHFLGGRFVPPAIAEKYKLVLPPYPGTSMCVRIGKPPQIDISALRENYISPEFLEEQVETDPINQFRKWFDDAMAAGLKEPNAMALSTVGKDGKPSSRMVLLKGFEKDGFVWYTNYESRKARELSENPRASLLFYWDGLNRQVRVEGPVQKVSDEESEQYFHSRPRGSQIGAIVSKQSTVVPGRHVLYQEYEELVQKYADGSTIPRPNWGGYRLTPQLFEFWQGQKSRLHDRLQYTPYEINGQRLWKIERLAP</sequence>
<feature type="binding site" evidence="15">
    <location>
        <position position="1145"/>
    </location>
    <ligand>
        <name>K(+)</name>
        <dbReference type="ChEBI" id="CHEBI:29103"/>
    </ligand>
</feature>
<keyword evidence="7" id="KW-0288">FMN</keyword>
<dbReference type="InterPro" id="IPR012349">
    <property type="entry name" value="Split_barrel_FMN-bd"/>
</dbReference>